<feature type="chain" id="PRO_5046074750" evidence="6">
    <location>
        <begin position="31"/>
        <end position="2378"/>
    </location>
</feature>
<gene>
    <name evidence="9" type="ORF">OCV63_07005</name>
</gene>
<feature type="domain" description="Fibronectin type-III" evidence="8">
    <location>
        <begin position="954"/>
        <end position="1037"/>
    </location>
</feature>
<dbReference type="InterPro" id="IPR008979">
    <property type="entry name" value="Galactose-bd-like_sf"/>
</dbReference>
<dbReference type="Gene3D" id="1.20.1270.70">
    <property type="entry name" value="Designed single chain three-helix bundle"/>
    <property type="match status" value="3"/>
</dbReference>
<feature type="compositionally biased region" description="Basic and acidic residues" evidence="4">
    <location>
        <begin position="2318"/>
        <end position="2327"/>
    </location>
</feature>
<keyword evidence="6" id="KW-0732">Signal</keyword>
<keyword evidence="5" id="KW-0812">Transmembrane</keyword>
<dbReference type="Gene3D" id="2.60.40.1760">
    <property type="entry name" value="glycosyl hydrolase (family 31)"/>
    <property type="match status" value="1"/>
</dbReference>
<dbReference type="SUPFAM" id="SSF51445">
    <property type="entry name" value="(Trans)glycosidases"/>
    <property type="match status" value="1"/>
</dbReference>
<feature type="domain" description="F5/8 type C" evidence="7">
    <location>
        <begin position="1087"/>
        <end position="1186"/>
    </location>
</feature>
<dbReference type="Pfam" id="PF01055">
    <property type="entry name" value="Glyco_hydro_31_2nd"/>
    <property type="match status" value="1"/>
</dbReference>
<dbReference type="InterPro" id="IPR003961">
    <property type="entry name" value="FN3_dom"/>
</dbReference>
<evidence type="ECO:0000256" key="6">
    <source>
        <dbReference type="SAM" id="SignalP"/>
    </source>
</evidence>
<dbReference type="CDD" id="cd14752">
    <property type="entry name" value="GH31_N"/>
    <property type="match status" value="1"/>
</dbReference>
<dbReference type="Gene3D" id="2.60.40.680">
    <property type="match status" value="1"/>
</dbReference>
<dbReference type="PROSITE" id="PS50022">
    <property type="entry name" value="FA58C_3"/>
    <property type="match status" value="2"/>
</dbReference>
<dbReference type="Gene3D" id="3.20.20.80">
    <property type="entry name" value="Glycosidases"/>
    <property type="match status" value="1"/>
</dbReference>
<dbReference type="Gene3D" id="2.60.40.10">
    <property type="entry name" value="Immunoglobulins"/>
    <property type="match status" value="1"/>
</dbReference>
<dbReference type="Pfam" id="PF00754">
    <property type="entry name" value="F5_F8_type_C"/>
    <property type="match status" value="2"/>
</dbReference>
<comment type="similarity">
    <text evidence="1">Belongs to the glycosyl hydrolase 31 family.</text>
</comment>
<dbReference type="Gene3D" id="2.60.40.1180">
    <property type="entry name" value="Golgi alpha-mannosidase II"/>
    <property type="match status" value="2"/>
</dbReference>
<dbReference type="SUPFAM" id="SSF49384">
    <property type="entry name" value="Carbohydrate-binding domain"/>
    <property type="match status" value="1"/>
</dbReference>
<evidence type="ECO:0000256" key="2">
    <source>
        <dbReference type="ARBA" id="ARBA00023295"/>
    </source>
</evidence>
<feature type="region of interest" description="Disordered" evidence="4">
    <location>
        <begin position="2318"/>
        <end position="2349"/>
    </location>
</feature>
<dbReference type="InterPro" id="IPR013780">
    <property type="entry name" value="Glyco_hydro_b"/>
</dbReference>
<dbReference type="SUPFAM" id="SSF49265">
    <property type="entry name" value="Fibronectin type III"/>
    <property type="match status" value="1"/>
</dbReference>
<dbReference type="InterPro" id="IPR036116">
    <property type="entry name" value="FN3_sf"/>
</dbReference>
<feature type="domain" description="F5/8 type C" evidence="7">
    <location>
        <begin position="1946"/>
        <end position="2049"/>
    </location>
</feature>
<keyword evidence="3" id="KW-0175">Coiled coil</keyword>
<dbReference type="Pfam" id="PF07554">
    <property type="entry name" value="FIVAR"/>
    <property type="match status" value="4"/>
</dbReference>
<dbReference type="SUPFAM" id="SSF49785">
    <property type="entry name" value="Galactose-binding domain-like"/>
    <property type="match status" value="2"/>
</dbReference>
<dbReference type="SUPFAM" id="SSF51011">
    <property type="entry name" value="Glycosyl hydrolase domain"/>
    <property type="match status" value="1"/>
</dbReference>
<dbReference type="Pfam" id="PF13802">
    <property type="entry name" value="Gal_mutarotas_2"/>
    <property type="match status" value="1"/>
</dbReference>
<dbReference type="InterPro" id="IPR008965">
    <property type="entry name" value="CBM2/CBM3_carb-bd_dom_sf"/>
</dbReference>
<keyword evidence="2" id="KW-0326">Glycosidase</keyword>
<dbReference type="PROSITE" id="PS50853">
    <property type="entry name" value="FN3"/>
    <property type="match status" value="1"/>
</dbReference>
<sequence>MIKKKKMSSKFLSIVLAAAMVAGIAPQFPASTVEAAFNGPLSSVKSARANDNVVEVSFNNGDVKGKITFLEDGIFRYNVDPSGKFSEYATVNNAADTAKIPQYPDSSDKYSHPKAKVSDENGNIVIAAGKTKITFDKDTAKMTVAYNDNVVMQESAPLSLGTKTTQSLVKNSGENFYGGGTQNGRFVHTGETIHIANESNWVDGGVASPNPFYYSSNGYGVLRNTFLAGSYDFGNNSADTVATAHNENEYDAYIFLSDGANAAERVQDLLGEYYHVTGAPVLLPEYAFYEGHLNCYNRDSWSDNSGSKKWEIKGSASATTADEVPIASSYYESGMSTGYVLKDGMSSETLNGTKPTTALDKYPSVNTDSKYSARAVIDQYDKYDMPIGYFLPNDGYGCGYGQNGYYQTGGVNADGSSSAERTAAVDANVNNLKEFTKYAQSKGLQTGLWTQSNLSPDSNSNTSWHLLRDFEKEVKVGGITTLKTDVAWVGYGYNFALNGTKTAYDIVTTGVSKRPNIITLDGWASTQRFGAIWTGDQYGGNWEYIRFHVPTYIGQSLSGNPNIGSDMDGIFGGDKIVSTRDTQWKVFTPLMLNMDGWGSYAKTPQTFGDPYTGINRMYLKLKAQLMPYIYTSAAAAANLDTGNGDTGLPMIRAMFLEYPGDAYASTKDMQYQYMFGSNVLVAPIYQNTSSDTQGNDVRNGIYLPDADQIWIDYFTGEQYYGGQTLNNFDAPIWKLPIFVKNGSIIPMWEENNSPSKINKANRSVEFWPAGSTEYTMYEDDGITAENETTEVDGYGTVADVSYGEHVSQKFTSKVEGNVATLTAEKASGSYAGYDKNKNTTFVVNVSKEPTAITAQNGSTELTKVAMKSKDEVLNADVAAGTFAYYYDESPAIEYYGVEAEDEFAAMMEAQTSSPKLYVKFANTDSQANAQTLVLEGFENNGDMSKNQLNPALAAPAKLTDDVTRKTPTSNTLTWDAVDGATSYELLVDGIINTAGDATEFAHTDLKYNSTHTYQVRSRNKDGYSEWSEEVTATTSLDPWRNVPTPEKITWTGGDSWGKLANLTDHDISDAAGMFHSTGDVVTDAIPMIFDYGQAYALDKLEYYARHDNYGNGAVQQMNVETSLDGVNWTTQWIGSEHSDWTYDAKASIADNMKEIPLTGAARYVKIVITKSKGNFFSGDELAIYKKDGTNGFAVGSTNNLGTVADGDYTNMKNYLGFSKKDGETFVKQIEERFGDINGNGYYDVWDYAFTMFNLDGGTQKTGKVSGNIVLLPSATDVKAGETFTVDVYADNVKNLNAFGEVLDYNPAVLQYVDTTADFDISQMENLTVNKVYEDGTAYVNLAFANRGNQATYSGTGVIATITMKAKNDFTLDAKAMDLSQVMLIGPEFDLINCESSSTPELPDIVTGGEKTYTYGEDFDMTMTNNILKEDDGKNVEKFIESNSYDGLFNGSQGREFELKWYPNDWTTTVKGLPEHVKVPVTFHIDVKQDAADEVVEDTTEDVADEAEDVEVQTAEEEVAVQADNTRKVTSVTLQNANKANGYVTSASAEFTYSDGSTSSDSKSLDWATAADYSEFTFNAEADKTVTKVDVTVNSVANAKGASVENMLTLSTLTVATADGKLSYGSDFDMTMTNAVLTSDDGDNVKKMIQQGSFSGLFGGQGRNFEFLWDIPSNYVDKEVKYVEMPVTLHMNMKKADTVSTVSVYNAPSYGNGYMTDATATFTYEDGTTADVNLKDQGAKFEFANPNKDAKVTKVSVTANQASGTNMLTLSELEVKAKVDMVPVTKITPAEDNVKELYAGSMADINATIEPENATNPYFVAASSNENVVRIITLADENGLPIYKAYAVGEGKAKITLTARESMQDTATQAEGEDPAAPITASYEITVLAGADKTELVELITEYSKTNPKFYTEESFKALTDAINAANAVKDNAEATKDDVKKAIAAMKKAADALEESELTAEAITDKSGMTADAPYSEENVPSALVDGDETNYWESPYYGSNAGLPKEITLALGDAYDLEKVEIVKNTGNGKVTDYEVLVSTDGENFTSVGRKTIDENEMRSGIRMEQANITHVKVIIHGAKTGGGDVAYARLSEINFYGKKVAEPADKAVLTEAVDKYKDLKQENYTDETWAAFAEALKTAQNVLADENATQETVDAAVKTLNDAYKGLVKKELPNPDQPVVKDALKAAVDKNADKKQGDYTADSWAKFSAALAHAQAVLNDQNATADQVSAALKGLEEAAAALTTGQSPAAKDELQAVYNGNKDREKKDYTADSWKAFSTALSNAEKILKNPNATSQEISDALNALKTAVADLKTVAEKKDEDNKKQNSSGSSGSSKSNTTSTTSAQTGDTAQPLLYVVLIAAAAAVLALIRRKRMK</sequence>
<dbReference type="InterPro" id="IPR011013">
    <property type="entry name" value="Gal_mutarotase_sf_dom"/>
</dbReference>
<feature type="compositionally biased region" description="Low complexity" evidence="4">
    <location>
        <begin position="2328"/>
        <end position="2349"/>
    </location>
</feature>
<evidence type="ECO:0000259" key="7">
    <source>
        <dbReference type="PROSITE" id="PS50022"/>
    </source>
</evidence>
<dbReference type="Gene3D" id="1.20.1270.90">
    <property type="entry name" value="AF1782-like"/>
    <property type="match status" value="1"/>
</dbReference>
<keyword evidence="5" id="KW-0472">Membrane</keyword>
<dbReference type="InterPro" id="IPR000421">
    <property type="entry name" value="FA58C"/>
</dbReference>
<evidence type="ECO:0000313" key="9">
    <source>
        <dbReference type="EMBL" id="MCU6696644.1"/>
    </source>
</evidence>
<comment type="caution">
    <text evidence="9">The sequence shown here is derived from an EMBL/GenBank/DDBJ whole genome shotgun (WGS) entry which is preliminary data.</text>
</comment>
<evidence type="ECO:0000256" key="3">
    <source>
        <dbReference type="SAM" id="Coils"/>
    </source>
</evidence>
<dbReference type="InterPro" id="IPR017853">
    <property type="entry name" value="GH"/>
</dbReference>
<dbReference type="InterPro" id="IPR051816">
    <property type="entry name" value="Glycosyl_Hydrolase_31"/>
</dbReference>
<dbReference type="CDD" id="cd08759">
    <property type="entry name" value="Type_III_cohesin_like"/>
    <property type="match status" value="1"/>
</dbReference>
<dbReference type="EMBL" id="JAOQKC010000007">
    <property type="protein sequence ID" value="MCU6696644.1"/>
    <property type="molecule type" value="Genomic_DNA"/>
</dbReference>
<evidence type="ECO:0000256" key="5">
    <source>
        <dbReference type="SAM" id="Phobius"/>
    </source>
</evidence>
<protein>
    <submittedName>
        <fullName evidence="9">Discoidin domain-containing protein</fullName>
    </submittedName>
</protein>
<keyword evidence="10" id="KW-1185">Reference proteome</keyword>
<evidence type="ECO:0000256" key="1">
    <source>
        <dbReference type="ARBA" id="ARBA00007806"/>
    </source>
</evidence>
<dbReference type="RefSeq" id="WP_158363119.1">
    <property type="nucleotide sequence ID" value="NZ_JAOQKC010000007.1"/>
</dbReference>
<dbReference type="Pfam" id="PF21365">
    <property type="entry name" value="Glyco_hydro_31_3rd"/>
    <property type="match status" value="1"/>
</dbReference>
<organism evidence="9 10">
    <name type="scientific">Laedolimicola ammoniilytica</name>
    <dbReference type="NCBI Taxonomy" id="2981771"/>
    <lineage>
        <taxon>Bacteria</taxon>
        <taxon>Bacillati</taxon>
        <taxon>Bacillota</taxon>
        <taxon>Clostridia</taxon>
        <taxon>Lachnospirales</taxon>
        <taxon>Lachnospiraceae</taxon>
        <taxon>Laedolimicola</taxon>
    </lineage>
</organism>
<feature type="signal peptide" evidence="6">
    <location>
        <begin position="1"/>
        <end position="30"/>
    </location>
</feature>
<feature type="transmembrane region" description="Helical" evidence="5">
    <location>
        <begin position="2355"/>
        <end position="2372"/>
    </location>
</feature>
<dbReference type="CDD" id="cd00063">
    <property type="entry name" value="FN3"/>
    <property type="match status" value="1"/>
</dbReference>
<reference evidence="9 10" key="1">
    <citation type="journal article" date="2021" name="ISME Commun">
        <title>Automated analysis of genomic sequences facilitates high-throughput and comprehensive description of bacteria.</title>
        <authorList>
            <person name="Hitch T.C.A."/>
        </authorList>
    </citation>
    <scope>NUCLEOTIDE SEQUENCE [LARGE SCALE GENOMIC DNA]</scope>
    <source>
        <strain evidence="9 10">Sanger_04</strain>
    </source>
</reference>
<dbReference type="Proteomes" id="UP001652461">
    <property type="component" value="Unassembled WGS sequence"/>
</dbReference>
<dbReference type="PANTHER" id="PTHR43863">
    <property type="entry name" value="HYDROLASE, PUTATIVE (AFU_ORTHOLOGUE AFUA_1G03140)-RELATED"/>
    <property type="match status" value="1"/>
</dbReference>
<evidence type="ECO:0000313" key="10">
    <source>
        <dbReference type="Proteomes" id="UP001652461"/>
    </source>
</evidence>
<dbReference type="InterPro" id="IPR013783">
    <property type="entry name" value="Ig-like_fold"/>
</dbReference>
<dbReference type="SUPFAM" id="SSF74650">
    <property type="entry name" value="Galactose mutarotase-like"/>
    <property type="match status" value="1"/>
</dbReference>
<keyword evidence="5" id="KW-1133">Transmembrane helix</keyword>
<dbReference type="Gene3D" id="2.60.120.260">
    <property type="entry name" value="Galactose-binding domain-like"/>
    <property type="match status" value="5"/>
</dbReference>
<dbReference type="InterPro" id="IPR048395">
    <property type="entry name" value="Glyco_hydro_31_C"/>
</dbReference>
<keyword evidence="2" id="KW-0378">Hydrolase</keyword>
<evidence type="ECO:0000256" key="4">
    <source>
        <dbReference type="SAM" id="MobiDB-lite"/>
    </source>
</evidence>
<dbReference type="PANTHER" id="PTHR43863:SF2">
    <property type="entry name" value="MALTASE-GLUCOAMYLASE"/>
    <property type="match status" value="1"/>
</dbReference>
<proteinExistence type="inferred from homology"/>
<evidence type="ECO:0000259" key="8">
    <source>
        <dbReference type="PROSITE" id="PS50853"/>
    </source>
</evidence>
<feature type="coiled-coil region" evidence="3">
    <location>
        <begin position="1922"/>
        <end position="1966"/>
    </location>
</feature>
<dbReference type="InterPro" id="IPR025887">
    <property type="entry name" value="Glyco_hydro_31_N_dom"/>
</dbReference>
<name>A0ABT2RWE9_9FIRM</name>
<accession>A0ABT2RWE9</accession>
<dbReference type="InterPro" id="IPR000322">
    <property type="entry name" value="Glyco_hydro_31_TIM"/>
</dbReference>